<dbReference type="Pfam" id="PF07719">
    <property type="entry name" value="TPR_2"/>
    <property type="match status" value="1"/>
</dbReference>
<proteinExistence type="inferred from homology"/>
<feature type="region of interest" description="Disordered" evidence="16">
    <location>
        <begin position="1"/>
        <end position="24"/>
    </location>
</feature>
<evidence type="ECO:0000256" key="6">
    <source>
        <dbReference type="ARBA" id="ARBA00022803"/>
    </source>
</evidence>
<dbReference type="SUPFAM" id="SSF48452">
    <property type="entry name" value="TPR-like"/>
    <property type="match status" value="1"/>
</dbReference>
<evidence type="ECO:0000256" key="11">
    <source>
        <dbReference type="ARBA" id="ARBA00023004"/>
    </source>
</evidence>
<dbReference type="InterPro" id="IPR003347">
    <property type="entry name" value="JmjC_dom"/>
</dbReference>
<dbReference type="InterPro" id="IPR046941">
    <property type="entry name" value="KDM6_GATAL_sf"/>
</dbReference>
<dbReference type="GO" id="GO:0032452">
    <property type="term" value="F:histone demethylase activity"/>
    <property type="evidence" value="ECO:0007669"/>
    <property type="project" value="UniProtKB-ARBA"/>
</dbReference>
<dbReference type="Pfam" id="PF21326">
    <property type="entry name" value="KDM6_GATAL"/>
    <property type="match status" value="1"/>
</dbReference>
<feature type="repeat" description="TPR" evidence="14">
    <location>
        <begin position="440"/>
        <end position="473"/>
    </location>
</feature>
<dbReference type="PANTHER" id="PTHR14017:SF1">
    <property type="entry name" value="LD02225P"/>
    <property type="match status" value="1"/>
</dbReference>
<evidence type="ECO:0000256" key="15">
    <source>
        <dbReference type="SAM" id="Coils"/>
    </source>
</evidence>
<dbReference type="PANTHER" id="PTHR14017">
    <property type="entry name" value="LYSINE-SPECIFIC DEMETHYLASE"/>
    <property type="match status" value="1"/>
</dbReference>
<evidence type="ECO:0000313" key="19">
    <source>
        <dbReference type="Proteomes" id="UP000827892"/>
    </source>
</evidence>
<dbReference type="SMART" id="SM00558">
    <property type="entry name" value="JmjC"/>
    <property type="match status" value="1"/>
</dbReference>
<accession>A0AAE8ZX71</accession>
<evidence type="ECO:0000256" key="1">
    <source>
        <dbReference type="ARBA" id="ARBA00001954"/>
    </source>
</evidence>
<dbReference type="PROSITE" id="PS50293">
    <property type="entry name" value="TPR_REGION"/>
    <property type="match status" value="1"/>
</dbReference>
<gene>
    <name evidence="18" type="ORF">L3Y34_012970</name>
</gene>
<dbReference type="GO" id="GO:0046872">
    <property type="term" value="F:metal ion binding"/>
    <property type="evidence" value="ECO:0007669"/>
    <property type="project" value="UniProtKB-KW"/>
</dbReference>
<dbReference type="Gene3D" id="1.20.58.1370">
    <property type="match status" value="1"/>
</dbReference>
<feature type="repeat" description="TPR" evidence="14">
    <location>
        <begin position="406"/>
        <end position="439"/>
    </location>
</feature>
<evidence type="ECO:0000259" key="17">
    <source>
        <dbReference type="PROSITE" id="PS51184"/>
    </source>
</evidence>
<dbReference type="Gene3D" id="1.25.40.10">
    <property type="entry name" value="Tetratricopeptide repeat domain"/>
    <property type="match status" value="2"/>
</dbReference>
<feature type="coiled-coil region" evidence="15">
    <location>
        <begin position="264"/>
        <end position="291"/>
    </location>
</feature>
<dbReference type="PROSITE" id="PS50005">
    <property type="entry name" value="TPR"/>
    <property type="match status" value="3"/>
</dbReference>
<dbReference type="InterPro" id="IPR011990">
    <property type="entry name" value="TPR-like_helical_dom_sf"/>
</dbReference>
<keyword evidence="4" id="KW-0479">Metal-binding</keyword>
<dbReference type="FunFam" id="2.60.120.650:FF:000068">
    <property type="entry name" value="UTX (Ubiquitously transcribed TPR on X) homolog"/>
    <property type="match status" value="1"/>
</dbReference>
<keyword evidence="5" id="KW-0677">Repeat</keyword>
<evidence type="ECO:0000256" key="5">
    <source>
        <dbReference type="ARBA" id="ARBA00022737"/>
    </source>
</evidence>
<evidence type="ECO:0000256" key="4">
    <source>
        <dbReference type="ARBA" id="ARBA00022723"/>
    </source>
</evidence>
<keyword evidence="3" id="KW-0597">Phosphoprotein</keyword>
<keyword evidence="15" id="KW-0175">Coiled coil</keyword>
<keyword evidence="7" id="KW-0862">Zinc</keyword>
<dbReference type="Gene3D" id="2.60.120.650">
    <property type="entry name" value="Cupin"/>
    <property type="match status" value="1"/>
</dbReference>
<evidence type="ECO:0000313" key="18">
    <source>
        <dbReference type="EMBL" id="ULT84008.1"/>
    </source>
</evidence>
<evidence type="ECO:0000256" key="2">
    <source>
        <dbReference type="ARBA" id="ARBA00004123"/>
    </source>
</evidence>
<dbReference type="PROSITE" id="PS51184">
    <property type="entry name" value="JMJC"/>
    <property type="match status" value="1"/>
</dbReference>
<feature type="region of interest" description="Disordered" evidence="16">
    <location>
        <begin position="854"/>
        <end position="879"/>
    </location>
</feature>
<dbReference type="SMART" id="SM00028">
    <property type="entry name" value="TPR"/>
    <property type="match status" value="4"/>
</dbReference>
<feature type="repeat" description="TPR" evidence="14">
    <location>
        <begin position="179"/>
        <end position="212"/>
    </location>
</feature>
<keyword evidence="10" id="KW-0560">Oxidoreductase</keyword>
<dbReference type="EMBL" id="CP090896">
    <property type="protein sequence ID" value="ULT84008.1"/>
    <property type="molecule type" value="Genomic_DNA"/>
</dbReference>
<keyword evidence="12" id="KW-0539">Nucleus</keyword>
<comment type="cofactor">
    <cofactor evidence="1">
        <name>Fe(2+)</name>
        <dbReference type="ChEBI" id="CHEBI:29033"/>
    </cofactor>
</comment>
<evidence type="ECO:0000256" key="9">
    <source>
        <dbReference type="ARBA" id="ARBA00022964"/>
    </source>
</evidence>
<reference evidence="18 19" key="1">
    <citation type="submission" date="2022-05" db="EMBL/GenBank/DDBJ databases">
        <title>Chromosome-level reference genomes for two strains of Caenorhabditis briggsae: an improved platform for comparative genomics.</title>
        <authorList>
            <person name="Stevens L."/>
            <person name="Andersen E.C."/>
        </authorList>
    </citation>
    <scope>NUCLEOTIDE SEQUENCE [LARGE SCALE GENOMIC DNA]</scope>
    <source>
        <strain evidence="18">QX1410_ONT</strain>
        <tissue evidence="18">Whole-organism</tissue>
    </source>
</reference>
<dbReference type="GO" id="GO:0051213">
    <property type="term" value="F:dioxygenase activity"/>
    <property type="evidence" value="ECO:0007669"/>
    <property type="project" value="UniProtKB-KW"/>
</dbReference>
<evidence type="ECO:0000256" key="12">
    <source>
        <dbReference type="ARBA" id="ARBA00023242"/>
    </source>
</evidence>
<feature type="domain" description="JmjC" evidence="17">
    <location>
        <begin position="897"/>
        <end position="1060"/>
    </location>
</feature>
<feature type="compositionally biased region" description="Acidic residues" evidence="16">
    <location>
        <begin position="1"/>
        <end position="11"/>
    </location>
</feature>
<dbReference type="InterPro" id="IPR019734">
    <property type="entry name" value="TPR_rpt"/>
</dbReference>
<evidence type="ECO:0000256" key="10">
    <source>
        <dbReference type="ARBA" id="ARBA00023002"/>
    </source>
</evidence>
<evidence type="ECO:0000256" key="14">
    <source>
        <dbReference type="PROSITE-ProRule" id="PRU00339"/>
    </source>
</evidence>
<evidence type="ECO:0000256" key="7">
    <source>
        <dbReference type="ARBA" id="ARBA00022833"/>
    </source>
</evidence>
<organism evidence="18 19">
    <name type="scientific">Caenorhabditis briggsae</name>
    <dbReference type="NCBI Taxonomy" id="6238"/>
    <lineage>
        <taxon>Eukaryota</taxon>
        <taxon>Metazoa</taxon>
        <taxon>Ecdysozoa</taxon>
        <taxon>Nematoda</taxon>
        <taxon>Chromadorea</taxon>
        <taxon>Rhabditida</taxon>
        <taxon>Rhabditina</taxon>
        <taxon>Rhabditomorpha</taxon>
        <taxon>Rhabditoidea</taxon>
        <taxon>Rhabditidae</taxon>
        <taxon>Peloderinae</taxon>
        <taxon>Caenorhabditis</taxon>
    </lineage>
</organism>
<evidence type="ECO:0000256" key="3">
    <source>
        <dbReference type="ARBA" id="ARBA00022553"/>
    </source>
</evidence>
<keyword evidence="8" id="KW-0156">Chromatin regulator</keyword>
<protein>
    <recommendedName>
        <fullName evidence="17">JmjC domain-containing protein</fullName>
    </recommendedName>
</protein>
<evidence type="ECO:0000256" key="13">
    <source>
        <dbReference type="ARBA" id="ARBA00034483"/>
    </source>
</evidence>
<dbReference type="InterPro" id="IPR013105">
    <property type="entry name" value="TPR_2"/>
</dbReference>
<name>A0AAE8ZX71_CAEBR</name>
<dbReference type="Pfam" id="PF02373">
    <property type="entry name" value="JmjC"/>
    <property type="match status" value="1"/>
</dbReference>
<keyword evidence="9" id="KW-0223">Dioxygenase</keyword>
<comment type="subcellular location">
    <subcellularLocation>
        <location evidence="2">Nucleus</location>
    </subcellularLocation>
</comment>
<dbReference type="InterPro" id="IPR051630">
    <property type="entry name" value="Corepressor-Demethylase"/>
</dbReference>
<dbReference type="InterPro" id="IPR048562">
    <property type="entry name" value="KDM6A_B-like_C-hel"/>
</dbReference>
<dbReference type="AlphaFoldDB" id="A0AAE8ZX71"/>
<dbReference type="Pfam" id="PF13432">
    <property type="entry name" value="TPR_16"/>
    <property type="match status" value="1"/>
</dbReference>
<dbReference type="SUPFAM" id="SSF51197">
    <property type="entry name" value="Clavaminate synthase-like"/>
    <property type="match status" value="1"/>
</dbReference>
<dbReference type="Gene3D" id="2.10.110.20">
    <property type="match status" value="1"/>
</dbReference>
<dbReference type="FunFam" id="1.25.40.10:FF:003525">
    <property type="entry name" value="UTX (Ubiquitously transcribed TPR on X) homolog"/>
    <property type="match status" value="1"/>
</dbReference>
<dbReference type="Pfam" id="PF21322">
    <property type="entry name" value="KDM6_C-hel"/>
    <property type="match status" value="1"/>
</dbReference>
<keyword evidence="6 14" id="KW-0802">TPR repeat</keyword>
<evidence type="ECO:0000256" key="16">
    <source>
        <dbReference type="SAM" id="MobiDB-lite"/>
    </source>
</evidence>
<dbReference type="InterPro" id="IPR048560">
    <property type="entry name" value="KDM6A_B-like_GATAL"/>
</dbReference>
<comment type="similarity">
    <text evidence="13">Belongs to the UTX family.</text>
</comment>
<dbReference type="GO" id="GO:0005634">
    <property type="term" value="C:nucleus"/>
    <property type="evidence" value="ECO:0007669"/>
    <property type="project" value="UniProtKB-SubCell"/>
</dbReference>
<sequence length="1207" mass="139299">MDSDSTVESEFIENSKNTSFMDKEDSFSGLPPFPAPQLVCMTTSSLLTPPMDESEPTTGERHPDFYKEWERLPLLNHYEQERIRGLNPLLIDEFFCRVPRELSYPIRFFFAKARKYFVRYYTDMKVLYKKYKFPTMKRRIFFGMAKECHTVLLANDWTGALEIYQKLLAYDSEMFQRDPNMYFGLGLVYLHFKQWRPAIEAFSRVLYCSPTGRIALESKLRLGMCYMEIEDYHRCLNLFDHALNDLEESKFMPRIVIKFNIALCHENNEQLETAEAEYRKLQSDIDIFEKSHDQHIEPETTDLLLRLRAACLRQLGWINYRRTYRDEANRPEYMKKALDFLNQSNQMDPRDGQTYYYLGRVYGEQELGPGLVNGEAIEVANERAEANAHAAFVNYRQSIDKCEKNADTWCSIGALYLRKSQPMDALQAFISSVELNPNLTAAWTDLGELYERNTQYQDALDCFRKALESDPVSVSPECIKTRVNCLEKVDSLTCPPRPPGHVIPGTFDLTIPSLKDSYVQPIPLELRTRQDAQYAEGEVMYDNAFWDLWEDLKTVEFEVSEQIMNSQLEARPMEELEIDVLQLLRANEESLVKAEREVLECLETTEVLWKEKVIEAVVPEVCREMPRVTVEMIDHLRDHGHLIENPRCYPYPFLPKVVFNELPDSYSLLSEIFVSLDVPGSEIKQMIAKRAFHNNTTYVPIFDEFAKLPELPKGPAKPIATDEDVKTALEKNERHPFMMKTPILTVENRKEASSMELQRYLDNSTVACVRGLTGCLRLDLSMFSTRAVMEIDPNQEIEVRTQYHFAPETNCNHARQETWKCISDKSYTTLARYGQYQAESFRHTLRVEAEKIRRHGGNGGRGPSPKRMKLNRRAPSPPKELKKIKFGTNIDLSDEVKYGKHFSELSKLPAFCRLIAGSNLLSHLGHQIHGVNTVQLNMGVPGARISARQTPNHVALVNINIGPGDCEWFAVPYNYWGKMERLCEDRGIDFTQGIYWPIMEDLLKEGVPVHRFTQKSGDVVYVTGGTIYWMQTTGWSNNISWCVAPLNATQIRTSLLSYEWNKLRRVKSSIPMQLLCWQVAKNVKFTNQSTFAACKGVLIRSMAFLQIVHDYLTLNKKTIKVYPRGPAEASHFCRYCECEVFGILLVKEISNNFIVFCVYCAKSQGLEDFIALQQYTFDDLLAIYDNLKYVPASVLATNNNSKVAYLA</sequence>
<evidence type="ECO:0000256" key="8">
    <source>
        <dbReference type="ARBA" id="ARBA00022853"/>
    </source>
</evidence>
<keyword evidence="11" id="KW-0408">Iron</keyword>
<dbReference type="Proteomes" id="UP000827892">
    <property type="component" value="Chromosome X"/>
</dbReference>